<dbReference type="Proteomes" id="UP000078343">
    <property type="component" value="Unassembled WGS sequence"/>
</dbReference>
<dbReference type="GO" id="GO:1903457">
    <property type="term" value="P:lactate catabolic process"/>
    <property type="evidence" value="ECO:0007669"/>
    <property type="project" value="TreeGrafter"/>
</dbReference>
<name>A0A178Z3L0_9EURO</name>
<organism evidence="2 3">
    <name type="scientific">Fonsecaea erecta</name>
    <dbReference type="NCBI Taxonomy" id="1367422"/>
    <lineage>
        <taxon>Eukaryota</taxon>
        <taxon>Fungi</taxon>
        <taxon>Dikarya</taxon>
        <taxon>Ascomycota</taxon>
        <taxon>Pezizomycotina</taxon>
        <taxon>Eurotiomycetes</taxon>
        <taxon>Chaetothyriomycetidae</taxon>
        <taxon>Chaetothyriales</taxon>
        <taxon>Herpotrichiellaceae</taxon>
        <taxon>Fonsecaea</taxon>
    </lineage>
</organism>
<dbReference type="GO" id="GO:0071949">
    <property type="term" value="F:FAD binding"/>
    <property type="evidence" value="ECO:0007669"/>
    <property type="project" value="InterPro"/>
</dbReference>
<dbReference type="Gene3D" id="3.30.465.10">
    <property type="match status" value="1"/>
</dbReference>
<dbReference type="PROSITE" id="PS51387">
    <property type="entry name" value="FAD_PCMH"/>
    <property type="match status" value="1"/>
</dbReference>
<dbReference type="AlphaFoldDB" id="A0A178Z3L0"/>
<dbReference type="InterPro" id="IPR016169">
    <property type="entry name" value="FAD-bd_PCMH_sub2"/>
</dbReference>
<dbReference type="InterPro" id="IPR036318">
    <property type="entry name" value="FAD-bd_PCMH-like_sf"/>
</dbReference>
<dbReference type="RefSeq" id="XP_018687498.1">
    <property type="nucleotide sequence ID" value="XM_018843171.1"/>
</dbReference>
<evidence type="ECO:0000313" key="2">
    <source>
        <dbReference type="EMBL" id="OAP54131.1"/>
    </source>
</evidence>
<dbReference type="PANTHER" id="PTHR11748:SF116">
    <property type="entry name" value="D-LACTATE DEHYDROGENASE (CYTOCHROME) (AFU_ORTHOLOGUE AFUA_7G02560)"/>
    <property type="match status" value="1"/>
</dbReference>
<protein>
    <recommendedName>
        <fullName evidence="1">FAD-binding PCMH-type domain-containing protein</fullName>
    </recommendedName>
</protein>
<dbReference type="InterPro" id="IPR006094">
    <property type="entry name" value="Oxid_FAD_bind_N"/>
</dbReference>
<accession>A0A178Z3L0</accession>
<dbReference type="GO" id="GO:0005739">
    <property type="term" value="C:mitochondrion"/>
    <property type="evidence" value="ECO:0007669"/>
    <property type="project" value="TreeGrafter"/>
</dbReference>
<dbReference type="GO" id="GO:0004458">
    <property type="term" value="F:D-lactate dehydrogenase (cytochrome) activity"/>
    <property type="evidence" value="ECO:0007669"/>
    <property type="project" value="TreeGrafter"/>
</dbReference>
<dbReference type="SUPFAM" id="SSF56176">
    <property type="entry name" value="FAD-binding/transporter-associated domain-like"/>
    <property type="match status" value="1"/>
</dbReference>
<proteinExistence type="predicted"/>
<gene>
    <name evidence="2" type="ORF">AYL99_11666</name>
</gene>
<evidence type="ECO:0000313" key="3">
    <source>
        <dbReference type="Proteomes" id="UP000078343"/>
    </source>
</evidence>
<reference evidence="2 3" key="1">
    <citation type="submission" date="2016-04" db="EMBL/GenBank/DDBJ databases">
        <title>Draft genome of Fonsecaea erecta CBS 125763.</title>
        <authorList>
            <person name="Weiss V.A."/>
            <person name="Vicente V.A."/>
            <person name="Raittz R.T."/>
            <person name="Moreno L.F."/>
            <person name="De Souza E.M."/>
            <person name="Pedrosa F.O."/>
            <person name="Steffens M.B."/>
            <person name="Faoro H."/>
            <person name="Tadra-Sfeir M.Z."/>
            <person name="Najafzadeh M.J."/>
            <person name="Felipe M.S."/>
            <person name="Teixeira M."/>
            <person name="Sun J."/>
            <person name="Xi L."/>
            <person name="Gomes R."/>
            <person name="De Azevedo C.M."/>
            <person name="Salgado C.G."/>
            <person name="Da Silva M.B."/>
            <person name="Nascimento M.F."/>
            <person name="Queiroz-Telles F."/>
            <person name="Attili D.S."/>
            <person name="Gorbushina A."/>
        </authorList>
    </citation>
    <scope>NUCLEOTIDE SEQUENCE [LARGE SCALE GENOMIC DNA]</scope>
    <source>
        <strain evidence="2 3">CBS 125763</strain>
    </source>
</reference>
<sequence>MHSSFEFSSYTTKPNERPFAIAYPATTEEVSKIMKVFHERKIPGSARPGGTSLEGRFAPTRGICIDMARMDKILEFRPQGFDIVVLSVLGWEDLDEGAKGYGMFFPPDPGPGAKIGAVVGTGCSGVNAYRYGTMRDWVVTLTVVSANTPLKKRESAIIKVRVYAMGRSMKDEMLTVPFWQEARSGSWTATR</sequence>
<dbReference type="GeneID" id="30015834"/>
<evidence type="ECO:0000259" key="1">
    <source>
        <dbReference type="PROSITE" id="PS51387"/>
    </source>
</evidence>
<dbReference type="OrthoDB" id="7786253at2759"/>
<keyword evidence="3" id="KW-1185">Reference proteome</keyword>
<dbReference type="GO" id="GO:0008720">
    <property type="term" value="F:D-lactate dehydrogenase (NAD+) activity"/>
    <property type="evidence" value="ECO:0007669"/>
    <property type="project" value="TreeGrafter"/>
</dbReference>
<dbReference type="Pfam" id="PF01565">
    <property type="entry name" value="FAD_binding_4"/>
    <property type="match status" value="1"/>
</dbReference>
<dbReference type="PANTHER" id="PTHR11748">
    <property type="entry name" value="D-LACTATE DEHYDROGENASE"/>
    <property type="match status" value="1"/>
</dbReference>
<dbReference type="EMBL" id="LVYI01000015">
    <property type="protein sequence ID" value="OAP54131.1"/>
    <property type="molecule type" value="Genomic_DNA"/>
</dbReference>
<comment type="caution">
    <text evidence="2">The sequence shown here is derived from an EMBL/GenBank/DDBJ whole genome shotgun (WGS) entry which is preliminary data.</text>
</comment>
<dbReference type="STRING" id="1367422.A0A178Z3L0"/>
<feature type="domain" description="FAD-binding PCMH-type" evidence="1">
    <location>
        <begin position="14"/>
        <end position="191"/>
    </location>
</feature>
<dbReference type="InterPro" id="IPR016166">
    <property type="entry name" value="FAD-bd_PCMH"/>
</dbReference>